<dbReference type="AlphaFoldDB" id="A0A1I1JZL2"/>
<evidence type="ECO:0000313" key="2">
    <source>
        <dbReference type="EMBL" id="SFC53382.1"/>
    </source>
</evidence>
<evidence type="ECO:0000256" key="1">
    <source>
        <dbReference type="SAM" id="Phobius"/>
    </source>
</evidence>
<keyword evidence="1" id="KW-0812">Transmembrane</keyword>
<protein>
    <submittedName>
        <fullName evidence="2">Uncharacterized protein</fullName>
    </submittedName>
</protein>
<accession>A0A1I1JZL2</accession>
<keyword evidence="1" id="KW-0472">Membrane</keyword>
<sequence>MSLLKTLRPGFIAREFITMFCTYFTIAVVGSHYGLLSENSIEHELFMSAWIATSVQIMNILGYYKKQRAKKCRENGHESGQA</sequence>
<name>A0A1I1JZL2_9GAMM</name>
<dbReference type="EMBL" id="FOLY01000003">
    <property type="protein sequence ID" value="SFC53382.1"/>
    <property type="molecule type" value="Genomic_DNA"/>
</dbReference>
<dbReference type="OrthoDB" id="6183318at2"/>
<dbReference type="Proteomes" id="UP000199046">
    <property type="component" value="Unassembled WGS sequence"/>
</dbReference>
<keyword evidence="1" id="KW-1133">Transmembrane helix</keyword>
<reference evidence="3" key="1">
    <citation type="submission" date="2016-10" db="EMBL/GenBank/DDBJ databases">
        <authorList>
            <person name="Varghese N."/>
            <person name="Submissions S."/>
        </authorList>
    </citation>
    <scope>NUCLEOTIDE SEQUENCE [LARGE SCALE GENOMIC DNA]</scope>
    <source>
        <strain evidence="3">DSM 23439</strain>
    </source>
</reference>
<proteinExistence type="predicted"/>
<gene>
    <name evidence="2" type="ORF">SAMN05421848_1844</name>
</gene>
<dbReference type="RefSeq" id="WP_090133149.1">
    <property type="nucleotide sequence ID" value="NZ_FOLY01000003.1"/>
</dbReference>
<feature type="transmembrane region" description="Helical" evidence="1">
    <location>
        <begin position="12"/>
        <end position="33"/>
    </location>
</feature>
<organism evidence="2 3">
    <name type="scientific">Kushneria avicenniae</name>
    <dbReference type="NCBI Taxonomy" id="402385"/>
    <lineage>
        <taxon>Bacteria</taxon>
        <taxon>Pseudomonadati</taxon>
        <taxon>Pseudomonadota</taxon>
        <taxon>Gammaproteobacteria</taxon>
        <taxon>Oceanospirillales</taxon>
        <taxon>Halomonadaceae</taxon>
        <taxon>Kushneria</taxon>
    </lineage>
</organism>
<keyword evidence="3" id="KW-1185">Reference proteome</keyword>
<evidence type="ECO:0000313" key="3">
    <source>
        <dbReference type="Proteomes" id="UP000199046"/>
    </source>
</evidence>
<feature type="transmembrane region" description="Helical" evidence="1">
    <location>
        <begin position="45"/>
        <end position="64"/>
    </location>
</feature>